<evidence type="ECO:0000256" key="3">
    <source>
        <dbReference type="ARBA" id="ARBA00022692"/>
    </source>
</evidence>
<gene>
    <name evidence="11" type="primary">LOC116951298</name>
</gene>
<dbReference type="GO" id="GO:0042277">
    <property type="term" value="F:peptide binding"/>
    <property type="evidence" value="ECO:0007669"/>
    <property type="project" value="TreeGrafter"/>
</dbReference>
<dbReference type="GO" id="GO:0032870">
    <property type="term" value="P:cellular response to hormone stimulus"/>
    <property type="evidence" value="ECO:0007669"/>
    <property type="project" value="TreeGrafter"/>
</dbReference>
<evidence type="ECO:0000256" key="4">
    <source>
        <dbReference type="ARBA" id="ARBA00022989"/>
    </source>
</evidence>
<evidence type="ECO:0000256" key="6">
    <source>
        <dbReference type="ARBA" id="ARBA00023170"/>
    </source>
</evidence>
<feature type="compositionally biased region" description="Basic and acidic residues" evidence="7">
    <location>
        <begin position="272"/>
        <end position="281"/>
    </location>
</feature>
<feature type="domain" description="G-protein coupled receptors family 1 profile" evidence="9">
    <location>
        <begin position="21"/>
        <end position="434"/>
    </location>
</feature>
<dbReference type="CDD" id="cd00637">
    <property type="entry name" value="7tm_classA_rhodopsin-like"/>
    <property type="match status" value="1"/>
</dbReference>
<dbReference type="GO" id="GO:0004930">
    <property type="term" value="F:G protein-coupled receptor activity"/>
    <property type="evidence" value="ECO:0007669"/>
    <property type="project" value="InterPro"/>
</dbReference>
<dbReference type="PROSITE" id="PS50262">
    <property type="entry name" value="G_PROTEIN_RECEP_F1_2"/>
    <property type="match status" value="1"/>
</dbReference>
<protein>
    <submittedName>
        <fullName evidence="11">Olfactory receptor class A-like protein 4</fullName>
    </submittedName>
</protein>
<name>A0AAJ7X985_PETMA</name>
<dbReference type="RefSeq" id="XP_032825712.1">
    <property type="nucleotide sequence ID" value="XM_032969821.1"/>
</dbReference>
<dbReference type="SUPFAM" id="SSF81321">
    <property type="entry name" value="Family A G protein-coupled receptor-like"/>
    <property type="match status" value="1"/>
</dbReference>
<evidence type="ECO:0000313" key="11">
    <source>
        <dbReference type="RefSeq" id="XP_032825712.1"/>
    </source>
</evidence>
<reference evidence="11" key="1">
    <citation type="submission" date="2025-08" db="UniProtKB">
        <authorList>
            <consortium name="RefSeq"/>
        </authorList>
    </citation>
    <scope>IDENTIFICATION</scope>
    <source>
        <tissue evidence="11">Sperm</tissue>
    </source>
</reference>
<dbReference type="Gene3D" id="1.20.1070.10">
    <property type="entry name" value="Rhodopsin 7-helix transmembrane proteins"/>
    <property type="match status" value="1"/>
</dbReference>
<feature type="transmembrane region" description="Helical" evidence="8">
    <location>
        <begin position="228"/>
        <end position="246"/>
    </location>
</feature>
<evidence type="ECO:0000256" key="5">
    <source>
        <dbReference type="ARBA" id="ARBA00023136"/>
    </source>
</evidence>
<feature type="transmembrane region" description="Helical" evidence="8">
    <location>
        <begin position="9"/>
        <end position="30"/>
    </location>
</feature>
<keyword evidence="2" id="KW-1003">Cell membrane</keyword>
<dbReference type="KEGG" id="pmrn:116951298"/>
<feature type="transmembrane region" description="Helical" evidence="8">
    <location>
        <begin position="413"/>
        <end position="436"/>
    </location>
</feature>
<dbReference type="Proteomes" id="UP001318040">
    <property type="component" value="Chromosome 42"/>
</dbReference>
<feature type="transmembrane region" description="Helical" evidence="8">
    <location>
        <begin position="50"/>
        <end position="69"/>
    </location>
</feature>
<evidence type="ECO:0000256" key="2">
    <source>
        <dbReference type="ARBA" id="ARBA00022475"/>
    </source>
</evidence>
<keyword evidence="10" id="KW-1185">Reference proteome</keyword>
<dbReference type="AlphaFoldDB" id="A0AAJ7X985"/>
<evidence type="ECO:0000256" key="7">
    <source>
        <dbReference type="SAM" id="MobiDB-lite"/>
    </source>
</evidence>
<organism evidence="10 11">
    <name type="scientific">Petromyzon marinus</name>
    <name type="common">Sea lamprey</name>
    <dbReference type="NCBI Taxonomy" id="7757"/>
    <lineage>
        <taxon>Eukaryota</taxon>
        <taxon>Metazoa</taxon>
        <taxon>Chordata</taxon>
        <taxon>Craniata</taxon>
        <taxon>Vertebrata</taxon>
        <taxon>Cyclostomata</taxon>
        <taxon>Hyperoartia</taxon>
        <taxon>Petromyzontiformes</taxon>
        <taxon>Petromyzontidae</taxon>
        <taxon>Petromyzon</taxon>
    </lineage>
</organism>
<keyword evidence="4 8" id="KW-1133">Transmembrane helix</keyword>
<dbReference type="GO" id="GO:0005886">
    <property type="term" value="C:plasma membrane"/>
    <property type="evidence" value="ECO:0007669"/>
    <property type="project" value="UniProtKB-SubCell"/>
</dbReference>
<accession>A0AAJ7X985</accession>
<evidence type="ECO:0000256" key="1">
    <source>
        <dbReference type="ARBA" id="ARBA00004651"/>
    </source>
</evidence>
<dbReference type="PRINTS" id="PR00237">
    <property type="entry name" value="GPCRRHODOPSN"/>
</dbReference>
<feature type="region of interest" description="Disordered" evidence="7">
    <location>
        <begin position="251"/>
        <end position="323"/>
    </location>
</feature>
<dbReference type="PANTHER" id="PTHR24241:SF76">
    <property type="entry name" value="NEUROPEPTIDE SIFAMIDE RECEPTOR"/>
    <property type="match status" value="1"/>
</dbReference>
<evidence type="ECO:0000256" key="8">
    <source>
        <dbReference type="SAM" id="Phobius"/>
    </source>
</evidence>
<proteinExistence type="predicted"/>
<dbReference type="PANTHER" id="PTHR24241">
    <property type="entry name" value="NEUROPEPTIDE RECEPTOR-RELATED G-PROTEIN COUPLED RECEPTOR"/>
    <property type="match status" value="1"/>
</dbReference>
<evidence type="ECO:0000313" key="10">
    <source>
        <dbReference type="Proteomes" id="UP001318040"/>
    </source>
</evidence>
<evidence type="ECO:0000259" key="9">
    <source>
        <dbReference type="PROSITE" id="PS50262"/>
    </source>
</evidence>
<dbReference type="InterPro" id="IPR017452">
    <property type="entry name" value="GPCR_Rhodpsn_7TM"/>
</dbReference>
<keyword evidence="3 8" id="KW-0812">Transmembrane</keyword>
<keyword evidence="5 8" id="KW-0472">Membrane</keyword>
<comment type="subcellular location">
    <subcellularLocation>
        <location evidence="1">Cell membrane</location>
        <topology evidence="1">Multi-pass membrane protein</topology>
    </subcellularLocation>
</comment>
<sequence>MAEHPAQVALYALIVVMGIAGNAVVLVLLLGSPTEAPEPGALLLSRVARLPPWGLLIGNLMASNALLGVTRNTLLLAADAGFDPQLGAGACRALMSVWTMARCVNTWSCLAPCAYRMFKMIRLGRRVSQGPRLNSMGVRGGGDRERCAVKASLALVWGLNAAYAAPGLFFTTAKRLSTAQGADGGSLMLISSTTRPLLGCVWDFGPGGQGAGFVFVMASLVAHEVVPIVLMVVTNAASLVALRRFAVERKQGQQQQQAPWGRETPEVPPEEDSCRVYDGSESRVAGDPAGGVRELGSEVIGEPPASDVGGSTGGPRALAMGHPTGNLPCGQPGPAKVARGHAGGDGGGLAGGSLAGGGLAASSSSSSHGLAAEVRATRLVLALVLSFVASWGSHILAVNFYNFGGRREGPLAGALLALARFSASTFLALCPLILALGHAPLRRRLRCVAAAASSPRRRRRSVEAGGVRVAV</sequence>
<keyword evidence="6" id="KW-0675">Receptor</keyword>
<feature type="transmembrane region" description="Helical" evidence="8">
    <location>
        <begin position="379"/>
        <end position="401"/>
    </location>
</feature>
<dbReference type="InterPro" id="IPR000276">
    <property type="entry name" value="GPCR_Rhodpsn"/>
</dbReference>